<proteinExistence type="predicted"/>
<gene>
    <name evidence="2" type="ORF">SAMN05444406_101120</name>
</gene>
<evidence type="ECO:0000313" key="2">
    <source>
        <dbReference type="EMBL" id="SFP62059.1"/>
    </source>
</evidence>
<keyword evidence="1" id="KW-0812">Transmembrane</keyword>
<organism evidence="2 3">
    <name type="scientific">Caldicoprobacter faecalis</name>
    <dbReference type="NCBI Taxonomy" id="937334"/>
    <lineage>
        <taxon>Bacteria</taxon>
        <taxon>Bacillati</taxon>
        <taxon>Bacillota</taxon>
        <taxon>Clostridia</taxon>
        <taxon>Caldicoprobacterales</taxon>
        <taxon>Caldicoprobacteraceae</taxon>
        <taxon>Caldicoprobacter</taxon>
    </lineage>
</organism>
<name>A0A1I5RU18_9FIRM</name>
<reference evidence="2 3" key="1">
    <citation type="submission" date="2016-10" db="EMBL/GenBank/DDBJ databases">
        <authorList>
            <person name="de Groot N.N."/>
        </authorList>
    </citation>
    <scope>NUCLEOTIDE SEQUENCE [LARGE SCALE GENOMIC DNA]</scope>
    <source>
        <strain evidence="2 3">DSM 20678</strain>
    </source>
</reference>
<dbReference type="EMBL" id="FOXR01000001">
    <property type="protein sequence ID" value="SFP62059.1"/>
    <property type="molecule type" value="Genomic_DNA"/>
</dbReference>
<feature type="transmembrane region" description="Helical" evidence="1">
    <location>
        <begin position="68"/>
        <end position="84"/>
    </location>
</feature>
<sequence>MGNIKKRLFKLLRRGENSMRLFSILRIFITPHFSFLTILCSLILYIIYKSDVPGKFPTEKKIAKWGSIAYLLIGLLSFVFSRLVD</sequence>
<keyword evidence="1" id="KW-1133">Transmembrane helix</keyword>
<dbReference type="Proteomes" id="UP000198577">
    <property type="component" value="Unassembled WGS sequence"/>
</dbReference>
<evidence type="ECO:0000313" key="3">
    <source>
        <dbReference type="Proteomes" id="UP000198577"/>
    </source>
</evidence>
<protein>
    <submittedName>
        <fullName evidence="2">Uncharacterized protein</fullName>
    </submittedName>
</protein>
<evidence type="ECO:0000256" key="1">
    <source>
        <dbReference type="SAM" id="Phobius"/>
    </source>
</evidence>
<keyword evidence="3" id="KW-1185">Reference proteome</keyword>
<keyword evidence="1" id="KW-0472">Membrane</keyword>
<feature type="transmembrane region" description="Helical" evidence="1">
    <location>
        <begin position="21"/>
        <end position="48"/>
    </location>
</feature>
<accession>A0A1I5RU18</accession>
<dbReference type="AlphaFoldDB" id="A0A1I5RU18"/>